<comment type="caution">
    <text evidence="1">The sequence shown here is derived from an EMBL/GenBank/DDBJ whole genome shotgun (WGS) entry which is preliminary data.</text>
</comment>
<protein>
    <submittedName>
        <fullName evidence="1">SEN1 N terminal-domain-containing protein</fullName>
    </submittedName>
</protein>
<keyword evidence="2" id="KW-1185">Reference proteome</keyword>
<reference evidence="1" key="1">
    <citation type="submission" date="2022-09" db="EMBL/GenBank/DDBJ databases">
        <title>A Global Phylogenomic Analysis of the Shiitake Genus Lentinula.</title>
        <authorList>
            <consortium name="DOE Joint Genome Institute"/>
            <person name="Sierra-Patev S."/>
            <person name="Min B."/>
            <person name="Naranjo-Ortiz M."/>
            <person name="Looney B."/>
            <person name="Konkel Z."/>
            <person name="Slot J.C."/>
            <person name="Sakamoto Y."/>
            <person name="Steenwyk J.L."/>
            <person name="Rokas A."/>
            <person name="Carro J."/>
            <person name="Camarero S."/>
            <person name="Ferreira P."/>
            <person name="Molpeceres G."/>
            <person name="Ruiz-Duenas F.J."/>
            <person name="Serrano A."/>
            <person name="Henrissat B."/>
            <person name="Drula E."/>
            <person name="Hughes K.W."/>
            <person name="Mata J.L."/>
            <person name="Ishikawa N.K."/>
            <person name="Vargas-Isla R."/>
            <person name="Ushijima S."/>
            <person name="Smith C.A."/>
            <person name="Ahrendt S."/>
            <person name="Andreopoulos W."/>
            <person name="He G."/>
            <person name="Labutti K."/>
            <person name="Lipzen A."/>
            <person name="Ng V."/>
            <person name="Riley R."/>
            <person name="Sandor L."/>
            <person name="Barry K."/>
            <person name="Martinez A.T."/>
            <person name="Xiao Y."/>
            <person name="Gibbons J.G."/>
            <person name="Terashima K."/>
            <person name="Grigoriev I.V."/>
            <person name="Hibbett D.S."/>
        </authorList>
    </citation>
    <scope>NUCLEOTIDE SEQUENCE</scope>
    <source>
        <strain evidence="1">TMI1499</strain>
    </source>
</reference>
<evidence type="ECO:0000313" key="1">
    <source>
        <dbReference type="EMBL" id="KAJ3815374.1"/>
    </source>
</evidence>
<evidence type="ECO:0000313" key="2">
    <source>
        <dbReference type="Proteomes" id="UP001163835"/>
    </source>
</evidence>
<dbReference type="EMBL" id="MU794951">
    <property type="protein sequence ID" value="KAJ3815374.1"/>
    <property type="molecule type" value="Genomic_DNA"/>
</dbReference>
<name>A0ACC1UEP3_9AGAR</name>
<dbReference type="Proteomes" id="UP001163835">
    <property type="component" value="Unassembled WGS sequence"/>
</dbReference>
<accession>A0ACC1UEP3</accession>
<proteinExistence type="predicted"/>
<sequence length="1914" mass="215481">MAGSSRTASDLAVQSLLQRLHDSPSNSESVQEAELDTIYAYLQRSTVKKSNLHWFCRHADPITTQAAIFLLRLFAYSSPKVETWKGWLNSCLGSCSECVIGLEKAKISSRDSYFGAFPEHVMSAFWDSFNNWELEHTLAQISDASAWTDIPTPTLYRMICNFQVFQDSRIQTFLEQHPPSRSPSDLPAEPIPPAMLVLMMHENATLRDWSVKQASRCTNIPISQDDAPPLLYDKALEIIMLPFISTPQARSNSTSIRLVTETVTLWSSFHSVLRLLHPKHLTFFSSKGVDVRHVVTGHLHDHGPEFKTVLQCFNLVLKRLGKDLWQGEGPEYPQVVFDAFKDNPSLNALLHERDLSPERNPWFFNWLSEFLHTIRDQPGYSEVVAKITDFMCEELQHERFSDARPTFIACAARVSQMSLLLKGQNRDGINSAVANVLDIHAEVFATVAFGSAHQKAEWQIAREVTRGLIHTSLMQDIHNIHDAISRCTIVLALSLKKIEENGSKPRVHDNGHNSMAPLVIREQIWKKIYVHLQPTDADGLAFLLAVLASAAHLDTVLKNSFGPALVFPGLSALLDSVNRSLEIIRSGFPELASGYEMSIAATRVLHHPDVAKDIVKLMLSPVPDLHGGAMGIVTQANDTGSDGRRECFQWLFENFTEESFMGSFELLRVFNDYAPRVPEACSLSKSLVRCFTDIIGVLCSSHRGLLHRSEYLRSDGPARRIPELWTLMCKTITVIFKRTPSWSQYYKTEVMTEWMRDALIFARDILGERAVFESAAEAADDVVIKSSEISKRMLMNLQEILAELSRWLRLTDEELLHQSCTLIHSLLELFREKHDPPQQVVLQKLSRQITDVRNRDSGSFSRRLDPAKLAPLEAILASFDDDDEIVEVSKAMPPPKVPAKPITKAKAEVDTGLKRTSAVSRSLSASTLRTKSARFSAADQERLDAASSMPKFRKPAATSVPNVAPPPTKHSAPGGSREKGDSGSSSSSGESEEEEEESQRSLMAGLVKLQQSPKVRKQVQRRQVKMLDLPHLKQNAQEARLLKRDEARQKALRFKPDISGLHRTLLSWDYQHDGESPPKTRLHLRSVPDTFSDFNHYRAVFEPLLLMECWAQLLQSKDESSESYDCRITSRLYNGQWSDLEVIFFSDLRKEWFLTENDVVLLRHPEGKSTILAKAINFRRPGKDPAEAGLRCYFPPDARDPGIQIQSLWQISRVFSLSTLHREYAALIAAEYYDFADHILRPYLALPLGVDTKEINKMMSKFKVNEPQAKAIVSALKSDGFVLIQGPPGTGKTSTICALISASQETISQGPPKNHEKRKVLLCAPSNAAIDEIVYRLKDRYHSLKVVRTGAAQSISPNVKHVSLDYLIEEKLGMQGQQESSETANDMISARQEFQTVKNLRQVKIQELQKLRDSGARFDSLEVEVKQLTIKTTALRQRLDNLRDKHTSESRRMDTARRRARDEVLREADVICSTLSGTGHDNLEQYEYEMVIIDEAAQAIELSSLIPLKYKCNRCVMVGDPQQLPPTVISMQASKYQYNQSLFVRLQKQRPEAVHLLSIQYRMHPDISRLPSKIFYENRLQDGPNMDTKTAQPWHTHSKFGTYRFFNVKSGLEESSGRSTKNRAEAQVAVALFNRLRMDFSSVDFSFRVGIVSMYSAQIRELKIAFEQRFGREVLTQIDFRTVDGFQGQEKDVIILSCVRAGPGVVSIGHVKDIRRMNVAITRAKSSLFILGNAATLERSNETWRGIVADSKARNLFAEVDVSYFTTPSTMVTGTPLTGTSPRKSKQTKPVLPAPQHPDLSTPKELKAAALINTPKPSSSEPLPLDDAAPIPLDKQKGKRMLEEMADPKPDSSHIKSVPPASSANNAHPPPLPHPPRKRPKQGPALFIPKNKNKVRLAVFHHVYIHSLYIVQRP</sequence>
<gene>
    <name evidence="1" type="ORF">F5876DRAFT_30941</name>
</gene>
<organism evidence="1 2">
    <name type="scientific">Lentinula aff. lateritia</name>
    <dbReference type="NCBI Taxonomy" id="2804960"/>
    <lineage>
        <taxon>Eukaryota</taxon>
        <taxon>Fungi</taxon>
        <taxon>Dikarya</taxon>
        <taxon>Basidiomycota</taxon>
        <taxon>Agaricomycotina</taxon>
        <taxon>Agaricomycetes</taxon>
        <taxon>Agaricomycetidae</taxon>
        <taxon>Agaricales</taxon>
        <taxon>Marasmiineae</taxon>
        <taxon>Omphalotaceae</taxon>
        <taxon>Lentinula</taxon>
    </lineage>
</organism>